<dbReference type="AlphaFoldDB" id="A0A2P6RNZ3"/>
<keyword evidence="1" id="KW-0407">Ion channel</keyword>
<evidence type="ECO:0000313" key="3">
    <source>
        <dbReference type="EMBL" id="PRQ48121.1"/>
    </source>
</evidence>
<dbReference type="Proteomes" id="UP000238479">
    <property type="component" value="Chromosome 2"/>
</dbReference>
<keyword evidence="1" id="KW-0406">Ion transport</keyword>
<keyword evidence="2" id="KW-1133">Transmembrane helix</keyword>
<feature type="transmembrane region" description="Helical" evidence="2">
    <location>
        <begin position="6"/>
        <end position="25"/>
    </location>
</feature>
<dbReference type="STRING" id="74649.A0A2P6RNZ3"/>
<reference evidence="3 4" key="1">
    <citation type="journal article" date="2018" name="Nat. Genet.">
        <title>The Rosa genome provides new insights in the design of modern roses.</title>
        <authorList>
            <person name="Bendahmane M."/>
        </authorList>
    </citation>
    <scope>NUCLEOTIDE SEQUENCE [LARGE SCALE GENOMIC DNA]</scope>
    <source>
        <strain evidence="4">cv. Old Blush</strain>
    </source>
</reference>
<dbReference type="Gramene" id="PRQ48121">
    <property type="protein sequence ID" value="PRQ48121"/>
    <property type="gene ID" value="RchiOBHm_Chr2g0107181"/>
</dbReference>
<feature type="transmembrane region" description="Helical" evidence="2">
    <location>
        <begin position="279"/>
        <end position="305"/>
    </location>
</feature>
<feature type="transmembrane region" description="Helical" evidence="2">
    <location>
        <begin position="64"/>
        <end position="86"/>
    </location>
</feature>
<dbReference type="Gene3D" id="1.10.287.70">
    <property type="match status" value="1"/>
</dbReference>
<evidence type="ECO:0000313" key="4">
    <source>
        <dbReference type="Proteomes" id="UP000238479"/>
    </source>
</evidence>
<dbReference type="EMBL" id="PDCK01000040">
    <property type="protein sequence ID" value="PRQ48121.1"/>
    <property type="molecule type" value="Genomic_DNA"/>
</dbReference>
<sequence>MFLKYIAGLSSNTIVTLEVSLFMTLLIKQNKILILCAIALSLDPLFCYMLLVHGEKKCLGLDRTLRTIAIVSRSAIDFLYMLHIIFQFCATRSINPVDILVILPLHRVLLDCKLSVLVFAIIPELNNLRVLKATESLNFIFIFQYVPRFLQICSWLKKDLGSSSILAKSTWANLFFFMLASILFALKVIGAFWYLFSVERKATCWLKACSHVGVHCSLYCNDAHRASIILNDYCSKNSRCGVVDSADIVQRISYCFWWGLQNLSSLGQGLKTSTYVWEIYFSTFISISGLLSFAFLIGNVQAYLLSEVAGSEERRVRVKEMRLKRREMESWRPSLSSLRILESGFCKPLNANYKKIY</sequence>
<dbReference type="GO" id="GO:0034220">
    <property type="term" value="P:monoatomic ion transmembrane transport"/>
    <property type="evidence" value="ECO:0007669"/>
    <property type="project" value="UniProtKB-KW"/>
</dbReference>
<keyword evidence="2" id="KW-0472">Membrane</keyword>
<accession>A0A2P6RNZ3</accession>
<protein>
    <submittedName>
        <fullName evidence="3">Putative Ion transport domain-containing protein</fullName>
    </submittedName>
</protein>
<keyword evidence="4" id="KW-1185">Reference proteome</keyword>
<feature type="transmembrane region" description="Helical" evidence="2">
    <location>
        <begin position="32"/>
        <end position="52"/>
    </location>
</feature>
<comment type="caution">
    <text evidence="3">The sequence shown here is derived from an EMBL/GenBank/DDBJ whole genome shotgun (WGS) entry which is preliminary data.</text>
</comment>
<feature type="transmembrane region" description="Helical" evidence="2">
    <location>
        <begin position="174"/>
        <end position="196"/>
    </location>
</feature>
<name>A0A2P6RNZ3_ROSCH</name>
<keyword evidence="2" id="KW-0812">Transmembrane</keyword>
<dbReference type="PANTHER" id="PTHR45651">
    <property type="entry name" value="CYCLIC NUCLEOTIDE-GATED ION CHANNEL 15-RELATED-RELATED"/>
    <property type="match status" value="1"/>
</dbReference>
<dbReference type="SUPFAM" id="SSF81324">
    <property type="entry name" value="Voltage-gated potassium channels"/>
    <property type="match status" value="1"/>
</dbReference>
<keyword evidence="1" id="KW-0813">Transport</keyword>
<evidence type="ECO:0000256" key="2">
    <source>
        <dbReference type="SAM" id="Phobius"/>
    </source>
</evidence>
<dbReference type="GO" id="GO:0016020">
    <property type="term" value="C:membrane"/>
    <property type="evidence" value="ECO:0007669"/>
    <property type="project" value="UniProtKB-SubCell"/>
</dbReference>
<gene>
    <name evidence="3" type="ORF">RchiOBHm_Chr2g0107181</name>
</gene>
<organism evidence="3 4">
    <name type="scientific">Rosa chinensis</name>
    <name type="common">China rose</name>
    <dbReference type="NCBI Taxonomy" id="74649"/>
    <lineage>
        <taxon>Eukaryota</taxon>
        <taxon>Viridiplantae</taxon>
        <taxon>Streptophyta</taxon>
        <taxon>Embryophyta</taxon>
        <taxon>Tracheophyta</taxon>
        <taxon>Spermatophyta</taxon>
        <taxon>Magnoliopsida</taxon>
        <taxon>eudicotyledons</taxon>
        <taxon>Gunneridae</taxon>
        <taxon>Pentapetalae</taxon>
        <taxon>rosids</taxon>
        <taxon>fabids</taxon>
        <taxon>Rosales</taxon>
        <taxon>Rosaceae</taxon>
        <taxon>Rosoideae</taxon>
        <taxon>Rosoideae incertae sedis</taxon>
        <taxon>Rosa</taxon>
    </lineage>
</organism>
<proteinExistence type="predicted"/>
<evidence type="ECO:0000256" key="1">
    <source>
        <dbReference type="ARBA" id="ARBA00023303"/>
    </source>
</evidence>
<dbReference type="PANTHER" id="PTHR45651:SF36">
    <property type="entry name" value="CYCLIC NUCLEOTIDE-BINDING DOMAIN-CONTAINING PROTEIN"/>
    <property type="match status" value="1"/>
</dbReference>